<sequence length="137" mass="15473">MSKYIHKVHYYETDKMGITHHSNYIRFMEEARMNYLSETGLSMSRLEAEGIASPVVSLTCNYKYPSTYDDEIEIEVKLTQYTGVKISLSYVMRNVRTGNVVAEAASDHCFIDTAGRPVAIKKAIPDLDAVLKEILNG</sequence>
<protein>
    <submittedName>
        <fullName evidence="1">Acyl-CoA thioesterase</fullName>
    </submittedName>
</protein>
<proteinExistence type="predicted"/>
<evidence type="ECO:0000313" key="1">
    <source>
        <dbReference type="EMBL" id="QUC68267.1"/>
    </source>
</evidence>
<reference evidence="1" key="1">
    <citation type="submission" date="2021-01" db="EMBL/GenBank/DDBJ databases">
        <title>Complete genome sequence of Clostridiales bacterium R-7.</title>
        <authorList>
            <person name="Mahoney-Kurpe S.C."/>
            <person name="Palevich N."/>
            <person name="Koike S."/>
            <person name="Moon C.D."/>
            <person name="Attwood G.T."/>
        </authorList>
    </citation>
    <scope>NUCLEOTIDE SEQUENCE</scope>
    <source>
        <strain evidence="1">R-7</strain>
    </source>
</reference>
<organism evidence="1 2">
    <name type="scientific">Aristaeella hokkaidonensis</name>
    <dbReference type="NCBI Taxonomy" id="3046382"/>
    <lineage>
        <taxon>Bacteria</taxon>
        <taxon>Bacillati</taxon>
        <taxon>Bacillota</taxon>
        <taxon>Clostridia</taxon>
        <taxon>Eubacteriales</taxon>
        <taxon>Aristaeellaceae</taxon>
        <taxon>Aristaeella</taxon>
    </lineage>
</organism>
<accession>A0AC61MYR6</accession>
<dbReference type="Proteomes" id="UP000682782">
    <property type="component" value="Chromosome"/>
</dbReference>
<dbReference type="EMBL" id="CP068393">
    <property type="protein sequence ID" value="QUC68267.1"/>
    <property type="molecule type" value="Genomic_DNA"/>
</dbReference>
<gene>
    <name evidence="1" type="ORF">JYE49_06120</name>
</gene>
<name>A0AC61MYR6_9FIRM</name>
<keyword evidence="2" id="KW-1185">Reference proteome</keyword>
<evidence type="ECO:0000313" key="2">
    <source>
        <dbReference type="Proteomes" id="UP000682782"/>
    </source>
</evidence>